<dbReference type="OrthoDB" id="2472181at2"/>
<feature type="domain" description="Methyltransferase type 12" evidence="2">
    <location>
        <begin position="147"/>
        <end position="246"/>
    </location>
</feature>
<keyword evidence="3" id="KW-0489">Methyltransferase</keyword>
<accession>A0A5B2X2W7</accession>
<dbReference type="GO" id="GO:0032259">
    <property type="term" value="P:methylation"/>
    <property type="evidence" value="ECO:0007669"/>
    <property type="project" value="UniProtKB-KW"/>
</dbReference>
<evidence type="ECO:0000313" key="3">
    <source>
        <dbReference type="EMBL" id="KAA2257568.1"/>
    </source>
</evidence>
<reference evidence="3 4" key="1">
    <citation type="submission" date="2019-09" db="EMBL/GenBank/DDBJ databases">
        <title>Goodfellowia gen. nov., a new genus of the Pseudonocardineae related to Actinoalloteichus, containing Goodfellowia coeruleoviolacea gen. nov., comb. nov. gen. nov., comb. nov.</title>
        <authorList>
            <person name="Labeda D."/>
        </authorList>
    </citation>
    <scope>NUCLEOTIDE SEQUENCE [LARGE SCALE GENOMIC DNA]</scope>
    <source>
        <strain evidence="3 4">AN110305</strain>
    </source>
</reference>
<sequence>MPLRCTSPQSRSGRNRGGRRAMGDSVVSTGEADTGARPAAGYADRLRAVLLAQDGVARVEITGDRPLSVRIDVAERIREDALARHLDDVDQVFGMMVETSEADHDTSLDTSVWVSGITRQPMDTEVMREWVDATVAAITELRPRRVLEIGCGTGLLLSRIAPDCDRYVGTDISDRVLARLLANLDRTGGRPNGLHTLRRPAHDLSGIDGPFDVVVVNSVVQYFPSVPYLWSVLDSAWDLLAPDGVLFVGDVRSQPLLTAYHAESVLATAPRAPAAQVLAHARRRAAQDPELVISPELFSRWADRHPDAAGVDARLKRGGDNELTRYRYDVFLPRSTATLPFVQELPWAELQDAEERWPALVGDRSVSLVLDVPNPRLSGLPPQAVAAVGGAAGRARADRAAGFVDGLRAAGGTVHLRWPRSQRPGLLDVVVGGPGTTPRDLLRPSRLRSDAELSQLASDPVLSRLTATLERRWHKAVLGALPEPHPHLDYDIRS</sequence>
<dbReference type="EMBL" id="VUOB01000045">
    <property type="protein sequence ID" value="KAA2257568.1"/>
    <property type="molecule type" value="Genomic_DNA"/>
</dbReference>
<keyword evidence="4" id="KW-1185">Reference proteome</keyword>
<dbReference type="AlphaFoldDB" id="A0A5B2X2W7"/>
<keyword evidence="3" id="KW-0808">Transferase</keyword>
<dbReference type="Pfam" id="PF08242">
    <property type="entry name" value="Methyltransf_12"/>
    <property type="match status" value="1"/>
</dbReference>
<dbReference type="GO" id="GO:0008168">
    <property type="term" value="F:methyltransferase activity"/>
    <property type="evidence" value="ECO:0007669"/>
    <property type="project" value="UniProtKB-KW"/>
</dbReference>
<dbReference type="SUPFAM" id="SSF53335">
    <property type="entry name" value="S-adenosyl-L-methionine-dependent methyltransferases"/>
    <property type="match status" value="1"/>
</dbReference>
<proteinExistence type="predicted"/>
<dbReference type="InterPro" id="IPR029063">
    <property type="entry name" value="SAM-dependent_MTases_sf"/>
</dbReference>
<comment type="caution">
    <text evidence="3">The sequence shown here is derived from an EMBL/GenBank/DDBJ whole genome shotgun (WGS) entry which is preliminary data.</text>
</comment>
<dbReference type="InterPro" id="IPR013217">
    <property type="entry name" value="Methyltransf_12"/>
</dbReference>
<name>A0A5B2X2W7_9PSEU</name>
<reference evidence="3 4" key="2">
    <citation type="submission" date="2019-09" db="EMBL/GenBank/DDBJ databases">
        <authorList>
            <person name="Jin C."/>
        </authorList>
    </citation>
    <scope>NUCLEOTIDE SEQUENCE [LARGE SCALE GENOMIC DNA]</scope>
    <source>
        <strain evidence="3 4">AN110305</strain>
    </source>
</reference>
<dbReference type="PANTHER" id="PTHR43861">
    <property type="entry name" value="TRANS-ACONITATE 2-METHYLTRANSFERASE-RELATED"/>
    <property type="match status" value="1"/>
</dbReference>
<dbReference type="Gene3D" id="3.40.50.150">
    <property type="entry name" value="Vaccinia Virus protein VP39"/>
    <property type="match status" value="1"/>
</dbReference>
<evidence type="ECO:0000259" key="2">
    <source>
        <dbReference type="Pfam" id="PF08242"/>
    </source>
</evidence>
<evidence type="ECO:0000256" key="1">
    <source>
        <dbReference type="SAM" id="MobiDB-lite"/>
    </source>
</evidence>
<organism evidence="3 4">
    <name type="scientific">Solihabitans fulvus</name>
    <dbReference type="NCBI Taxonomy" id="1892852"/>
    <lineage>
        <taxon>Bacteria</taxon>
        <taxon>Bacillati</taxon>
        <taxon>Actinomycetota</taxon>
        <taxon>Actinomycetes</taxon>
        <taxon>Pseudonocardiales</taxon>
        <taxon>Pseudonocardiaceae</taxon>
        <taxon>Solihabitans</taxon>
    </lineage>
</organism>
<evidence type="ECO:0000313" key="4">
    <source>
        <dbReference type="Proteomes" id="UP000323454"/>
    </source>
</evidence>
<dbReference type="Proteomes" id="UP000323454">
    <property type="component" value="Unassembled WGS sequence"/>
</dbReference>
<feature type="region of interest" description="Disordered" evidence="1">
    <location>
        <begin position="1"/>
        <end position="37"/>
    </location>
</feature>
<gene>
    <name evidence="3" type="ORF">F0L68_25060</name>
</gene>
<dbReference type="CDD" id="cd02440">
    <property type="entry name" value="AdoMet_MTases"/>
    <property type="match status" value="1"/>
</dbReference>
<protein>
    <submittedName>
        <fullName evidence="3">Methyltransferase</fullName>
    </submittedName>
</protein>